<feature type="region of interest" description="Disordered" evidence="9">
    <location>
        <begin position="1"/>
        <end position="22"/>
    </location>
</feature>
<dbReference type="Pfam" id="PF00528">
    <property type="entry name" value="BPD_transp_1"/>
    <property type="match status" value="1"/>
</dbReference>
<dbReference type="AlphaFoldDB" id="A0A437Q0C9"/>
<keyword evidence="7 8" id="KW-0472">Membrane</keyword>
<comment type="subcellular location">
    <subcellularLocation>
        <location evidence="1 8">Cell membrane</location>
        <topology evidence="1 8">Multi-pass membrane protein</topology>
    </subcellularLocation>
</comment>
<dbReference type="FunFam" id="1.10.3720.10:FF:000006">
    <property type="entry name" value="Glutamate/aspartate ABC transporter, permease protein GltK"/>
    <property type="match status" value="1"/>
</dbReference>
<evidence type="ECO:0000313" key="11">
    <source>
        <dbReference type="EMBL" id="RVU27971.1"/>
    </source>
</evidence>
<name>A0A437Q0C9_9ACTN</name>
<evidence type="ECO:0000256" key="2">
    <source>
        <dbReference type="ARBA" id="ARBA00022448"/>
    </source>
</evidence>
<feature type="transmembrane region" description="Helical" evidence="8">
    <location>
        <begin position="114"/>
        <end position="140"/>
    </location>
</feature>
<evidence type="ECO:0000256" key="9">
    <source>
        <dbReference type="SAM" id="MobiDB-lite"/>
    </source>
</evidence>
<proteinExistence type="inferred from homology"/>
<feature type="region of interest" description="Disordered" evidence="9">
    <location>
        <begin position="288"/>
        <end position="313"/>
    </location>
</feature>
<dbReference type="PANTHER" id="PTHR30614">
    <property type="entry name" value="MEMBRANE COMPONENT OF AMINO ACID ABC TRANSPORTER"/>
    <property type="match status" value="1"/>
</dbReference>
<dbReference type="GO" id="GO:0043190">
    <property type="term" value="C:ATP-binding cassette (ABC) transporter complex"/>
    <property type="evidence" value="ECO:0007669"/>
    <property type="project" value="InterPro"/>
</dbReference>
<dbReference type="Gene3D" id="1.10.3720.10">
    <property type="entry name" value="MetI-like"/>
    <property type="match status" value="1"/>
</dbReference>
<evidence type="ECO:0000256" key="3">
    <source>
        <dbReference type="ARBA" id="ARBA00022475"/>
    </source>
</evidence>
<feature type="transmembrane region" description="Helical" evidence="8">
    <location>
        <begin position="80"/>
        <end position="102"/>
    </location>
</feature>
<evidence type="ECO:0000256" key="1">
    <source>
        <dbReference type="ARBA" id="ARBA00004651"/>
    </source>
</evidence>
<accession>A0A437Q0C9</accession>
<feature type="compositionally biased region" description="Polar residues" evidence="9">
    <location>
        <begin position="8"/>
        <end position="19"/>
    </location>
</feature>
<dbReference type="Proteomes" id="UP000283128">
    <property type="component" value="Unassembled WGS sequence"/>
</dbReference>
<keyword evidence="3" id="KW-1003">Cell membrane</keyword>
<evidence type="ECO:0000313" key="12">
    <source>
        <dbReference type="Proteomes" id="UP000283128"/>
    </source>
</evidence>
<feature type="domain" description="ABC transmembrane type-1" evidence="10">
    <location>
        <begin position="78"/>
        <end position="279"/>
    </location>
</feature>
<dbReference type="InterPro" id="IPR010065">
    <property type="entry name" value="AA_ABC_transptr_permease_3TM"/>
</dbReference>
<comment type="caution">
    <text evidence="11">The sequence shown here is derived from an EMBL/GenBank/DDBJ whole genome shotgun (WGS) entry which is preliminary data.</text>
</comment>
<evidence type="ECO:0000256" key="6">
    <source>
        <dbReference type="ARBA" id="ARBA00022989"/>
    </source>
</evidence>
<dbReference type="InterPro" id="IPR000515">
    <property type="entry name" value="MetI-like"/>
</dbReference>
<evidence type="ECO:0000256" key="7">
    <source>
        <dbReference type="ARBA" id="ARBA00023136"/>
    </source>
</evidence>
<dbReference type="InterPro" id="IPR043429">
    <property type="entry name" value="ArtM/GltK/GlnP/TcyL/YhdX-like"/>
</dbReference>
<evidence type="ECO:0000256" key="8">
    <source>
        <dbReference type="RuleBase" id="RU363032"/>
    </source>
</evidence>
<keyword evidence="6 8" id="KW-1133">Transmembrane helix</keyword>
<dbReference type="SUPFAM" id="SSF161098">
    <property type="entry name" value="MetI-like"/>
    <property type="match status" value="1"/>
</dbReference>
<dbReference type="GO" id="GO:0006865">
    <property type="term" value="P:amino acid transport"/>
    <property type="evidence" value="ECO:0007669"/>
    <property type="project" value="UniProtKB-KW"/>
</dbReference>
<dbReference type="InterPro" id="IPR035906">
    <property type="entry name" value="MetI-like_sf"/>
</dbReference>
<keyword evidence="2 8" id="KW-0813">Transport</keyword>
<evidence type="ECO:0000256" key="5">
    <source>
        <dbReference type="ARBA" id="ARBA00022970"/>
    </source>
</evidence>
<gene>
    <name evidence="11" type="ORF">EOT10_06785</name>
</gene>
<evidence type="ECO:0000259" key="10">
    <source>
        <dbReference type="PROSITE" id="PS50928"/>
    </source>
</evidence>
<sequence>MRSPPMPSTSVTKTASSTDPPCATEELLTAPRKHPGRWAGAVAVLLVAVFLVNAFAGAAIDWGVVRHYLGAGFLLQGLGMTILLTVVAMLLGVVLGVLIAVMRLSKNPVTSGIAWFYVWVFRGTPVYLQLLMWFNLALIFPMVSIPGVYSARTVEVMTPFVAAALGLGINQGAYTSEVVRAGILSVDEGQVEAAYAIGMGRIKTMYRVVLPQAMRVIVPPIGNETIGMLKTTSLASAVGVTEILLEAQHAYYVNNRIMELLIVCAVWYLAAVSVLSVAQFYVERHFAKGSSRPLPPTPLQRLRAAAGRKPVLR</sequence>
<feature type="transmembrane region" description="Helical" evidence="8">
    <location>
        <begin position="38"/>
        <end position="60"/>
    </location>
</feature>
<keyword evidence="4 8" id="KW-0812">Transmembrane</keyword>
<protein>
    <submittedName>
        <fullName evidence="11">Amino acid ABC transporter permease</fullName>
    </submittedName>
</protein>
<dbReference type="OrthoDB" id="92598at2"/>
<dbReference type="EMBL" id="RZYA01000002">
    <property type="protein sequence ID" value="RVU27971.1"/>
    <property type="molecule type" value="Genomic_DNA"/>
</dbReference>
<keyword evidence="12" id="KW-1185">Reference proteome</keyword>
<dbReference type="NCBIfam" id="TIGR01726">
    <property type="entry name" value="HEQRo_perm_3TM"/>
    <property type="match status" value="1"/>
</dbReference>
<comment type="similarity">
    <text evidence="8">Belongs to the binding-protein-dependent transport system permease family.</text>
</comment>
<keyword evidence="5" id="KW-0029">Amino-acid transport</keyword>
<organism evidence="11 12">
    <name type="scientific">Streptomyces antnestii</name>
    <dbReference type="NCBI Taxonomy" id="2494256"/>
    <lineage>
        <taxon>Bacteria</taxon>
        <taxon>Bacillati</taxon>
        <taxon>Actinomycetota</taxon>
        <taxon>Actinomycetes</taxon>
        <taxon>Kitasatosporales</taxon>
        <taxon>Streptomycetaceae</taxon>
        <taxon>Streptomyces</taxon>
    </lineage>
</organism>
<dbReference type="PANTHER" id="PTHR30614:SF0">
    <property type="entry name" value="L-CYSTINE TRANSPORT SYSTEM PERMEASE PROTEIN TCYL"/>
    <property type="match status" value="1"/>
</dbReference>
<dbReference type="CDD" id="cd06261">
    <property type="entry name" value="TM_PBP2"/>
    <property type="match status" value="1"/>
</dbReference>
<dbReference type="PROSITE" id="PS50928">
    <property type="entry name" value="ABC_TM1"/>
    <property type="match status" value="1"/>
</dbReference>
<feature type="transmembrane region" description="Helical" evidence="8">
    <location>
        <begin position="260"/>
        <end position="282"/>
    </location>
</feature>
<reference evidence="11 12" key="1">
    <citation type="submission" date="2019-01" db="EMBL/GenBank/DDBJ databases">
        <title>Genome sequences of Streptomyces and Rhizobium isolates collected from root and soil.</title>
        <authorList>
            <person name="Chhettri S."/>
            <person name="Sevigny J.L."/>
            <person name="Sen A."/>
            <person name="Ennis N."/>
            <person name="Tisa L."/>
        </authorList>
    </citation>
    <scope>NUCLEOTIDE SEQUENCE [LARGE SCALE GENOMIC DNA]</scope>
    <source>
        <strain evidence="11 12">San01</strain>
    </source>
</reference>
<evidence type="ECO:0000256" key="4">
    <source>
        <dbReference type="ARBA" id="ARBA00022692"/>
    </source>
</evidence>
<dbReference type="GO" id="GO:0022857">
    <property type="term" value="F:transmembrane transporter activity"/>
    <property type="evidence" value="ECO:0007669"/>
    <property type="project" value="InterPro"/>
</dbReference>